<keyword evidence="5" id="KW-0547">Nucleotide-binding</keyword>
<evidence type="ECO:0000256" key="4">
    <source>
        <dbReference type="ARBA" id="ARBA00022692"/>
    </source>
</evidence>
<dbReference type="GO" id="GO:0016887">
    <property type="term" value="F:ATP hydrolysis activity"/>
    <property type="evidence" value="ECO:0007669"/>
    <property type="project" value="InterPro"/>
</dbReference>
<proteinExistence type="predicted"/>
<dbReference type="InterPro" id="IPR011527">
    <property type="entry name" value="ABC1_TM_dom"/>
</dbReference>
<dbReference type="CDD" id="cd18552">
    <property type="entry name" value="ABC_6TM_MsbA_like"/>
    <property type="match status" value="1"/>
</dbReference>
<feature type="domain" description="ABC transporter" evidence="10">
    <location>
        <begin position="423"/>
        <end position="658"/>
    </location>
</feature>
<evidence type="ECO:0000256" key="9">
    <source>
        <dbReference type="SAM" id="Phobius"/>
    </source>
</evidence>
<evidence type="ECO:0000259" key="10">
    <source>
        <dbReference type="PROSITE" id="PS50893"/>
    </source>
</evidence>
<dbReference type="PROSITE" id="PS50893">
    <property type="entry name" value="ABC_TRANSPORTER_2"/>
    <property type="match status" value="1"/>
</dbReference>
<keyword evidence="4 9" id="KW-0812">Transmembrane</keyword>
<dbReference type="EMBL" id="SJPO01000002">
    <property type="protein sequence ID" value="TWT78061.1"/>
    <property type="molecule type" value="Genomic_DNA"/>
</dbReference>
<dbReference type="Proteomes" id="UP000318478">
    <property type="component" value="Unassembled WGS sequence"/>
</dbReference>
<dbReference type="SUPFAM" id="SSF52540">
    <property type="entry name" value="P-loop containing nucleoside triphosphate hydrolases"/>
    <property type="match status" value="1"/>
</dbReference>
<name>A0A5C5YTD0_9BACT</name>
<dbReference type="SUPFAM" id="SSF90123">
    <property type="entry name" value="ABC transporter transmembrane region"/>
    <property type="match status" value="1"/>
</dbReference>
<evidence type="ECO:0000313" key="13">
    <source>
        <dbReference type="Proteomes" id="UP000318478"/>
    </source>
</evidence>
<evidence type="ECO:0000256" key="5">
    <source>
        <dbReference type="ARBA" id="ARBA00022741"/>
    </source>
</evidence>
<dbReference type="InterPro" id="IPR003593">
    <property type="entry name" value="AAA+_ATPase"/>
</dbReference>
<dbReference type="AlphaFoldDB" id="A0A5C5YTD0"/>
<dbReference type="GO" id="GO:0005886">
    <property type="term" value="C:plasma membrane"/>
    <property type="evidence" value="ECO:0007669"/>
    <property type="project" value="UniProtKB-SubCell"/>
</dbReference>
<dbReference type="PANTHER" id="PTHR43394">
    <property type="entry name" value="ATP-DEPENDENT PERMEASE MDL1, MITOCHONDRIAL"/>
    <property type="match status" value="1"/>
</dbReference>
<evidence type="ECO:0000256" key="7">
    <source>
        <dbReference type="ARBA" id="ARBA00022989"/>
    </source>
</evidence>
<dbReference type="InterPro" id="IPR039421">
    <property type="entry name" value="Type_1_exporter"/>
</dbReference>
<keyword evidence="13" id="KW-1185">Reference proteome</keyword>
<dbReference type="Pfam" id="PF00005">
    <property type="entry name" value="ABC_tran"/>
    <property type="match status" value="1"/>
</dbReference>
<reference evidence="12 13" key="1">
    <citation type="submission" date="2019-02" db="EMBL/GenBank/DDBJ databases">
        <title>Deep-cultivation of Planctomycetes and their phenomic and genomic characterization uncovers novel biology.</title>
        <authorList>
            <person name="Wiegand S."/>
            <person name="Jogler M."/>
            <person name="Boedeker C."/>
            <person name="Pinto D."/>
            <person name="Vollmers J."/>
            <person name="Rivas-Marin E."/>
            <person name="Kohn T."/>
            <person name="Peeters S.H."/>
            <person name="Heuer A."/>
            <person name="Rast P."/>
            <person name="Oberbeckmann S."/>
            <person name="Bunk B."/>
            <person name="Jeske O."/>
            <person name="Meyerdierks A."/>
            <person name="Storesund J.E."/>
            <person name="Kallscheuer N."/>
            <person name="Luecker S."/>
            <person name="Lage O.M."/>
            <person name="Pohl T."/>
            <person name="Merkel B.J."/>
            <person name="Hornburger P."/>
            <person name="Mueller R.-W."/>
            <person name="Bruemmer F."/>
            <person name="Labrenz M."/>
            <person name="Spormann A.M."/>
            <person name="Op Den Camp H."/>
            <person name="Overmann J."/>
            <person name="Amann R."/>
            <person name="Jetten M.S.M."/>
            <person name="Mascher T."/>
            <person name="Medema M.H."/>
            <person name="Devos D.P."/>
            <person name="Kaster A.-K."/>
            <person name="Ovreas L."/>
            <person name="Rohde M."/>
            <person name="Galperin M.Y."/>
            <person name="Jogler C."/>
        </authorList>
    </citation>
    <scope>NUCLEOTIDE SEQUENCE [LARGE SCALE GENOMIC DNA]</scope>
    <source>
        <strain evidence="12 13">Pla123a</strain>
    </source>
</reference>
<gene>
    <name evidence="12" type="primary">msbA</name>
    <name evidence="12" type="ORF">Pla123a_08500</name>
</gene>
<dbReference type="SMART" id="SM00382">
    <property type="entry name" value="AAA"/>
    <property type="match status" value="1"/>
</dbReference>
<dbReference type="PROSITE" id="PS00211">
    <property type="entry name" value="ABC_TRANSPORTER_1"/>
    <property type="match status" value="1"/>
</dbReference>
<dbReference type="InterPro" id="IPR036640">
    <property type="entry name" value="ABC1_TM_sf"/>
</dbReference>
<dbReference type="GO" id="GO:0015421">
    <property type="term" value="F:ABC-type oligopeptide transporter activity"/>
    <property type="evidence" value="ECO:0007669"/>
    <property type="project" value="TreeGrafter"/>
</dbReference>
<keyword evidence="8 9" id="KW-0472">Membrane</keyword>
<keyword evidence="2" id="KW-0813">Transport</keyword>
<dbReference type="FunFam" id="3.40.50.300:FF:000299">
    <property type="entry name" value="ABC transporter ATP-binding protein/permease"/>
    <property type="match status" value="1"/>
</dbReference>
<dbReference type="EC" id="3.6.3.-" evidence="12"/>
<keyword evidence="6 12" id="KW-0067">ATP-binding</keyword>
<dbReference type="Gene3D" id="3.40.50.300">
    <property type="entry name" value="P-loop containing nucleotide triphosphate hydrolases"/>
    <property type="match status" value="1"/>
</dbReference>
<keyword evidence="3" id="KW-1003">Cell membrane</keyword>
<keyword evidence="7 9" id="KW-1133">Transmembrane helix</keyword>
<evidence type="ECO:0000256" key="6">
    <source>
        <dbReference type="ARBA" id="ARBA00022840"/>
    </source>
</evidence>
<dbReference type="InterPro" id="IPR017871">
    <property type="entry name" value="ABC_transporter-like_CS"/>
</dbReference>
<dbReference type="OrthoDB" id="9762778at2"/>
<dbReference type="RefSeq" id="WP_146584301.1">
    <property type="nucleotide sequence ID" value="NZ_SJPO01000002.1"/>
</dbReference>
<evidence type="ECO:0000256" key="8">
    <source>
        <dbReference type="ARBA" id="ARBA00023136"/>
    </source>
</evidence>
<dbReference type="InterPro" id="IPR027417">
    <property type="entry name" value="P-loop_NTPase"/>
</dbReference>
<evidence type="ECO:0000313" key="12">
    <source>
        <dbReference type="EMBL" id="TWT78061.1"/>
    </source>
</evidence>
<dbReference type="InterPro" id="IPR003439">
    <property type="entry name" value="ABC_transporter-like_ATP-bd"/>
</dbReference>
<sequence length="664" mass="73749">MSNFSRALSIALRMRVNVAACVATSLLVASFWALNLAAVWPIVDAVMQNMSVPQWVDSQAAEIQLEIAGHESDRRDLWRRAALTSPENYESLRWSIYATNEKLAGARRRLARIDWVRPYAEKFPDTPFKTLGVVCAAVLIGTLVKNVFRVLNVVLVARLAGRTALELRNEFYRRVLRLDMADFGDSSRGDLMTRCTSDLDGLQLGIQVMLGDALREPLKMIACFIGAAFISWRLLLLTIVVAPVAGLAISYLSKALKRANRRAMEELSSIYETLTETLGAIRVIKAFTNEPAERARFNASAQTFYRRQMKIAWYSSLVSPTTENLGVMMVVLAAVSGGYLVLNEQTDLLGVPISNAPLTHGQMSTFFAMLVGMSDPARRLSGLFNAVQRASASADRVYEIMDREPRIIDPPKPQPIKSPIGVIEFQNISFRYDPEKPVLTDVSLTVRRGETIAIVGPNGCGKSTLLNLLPRFYDVDSGAILLDGVDLRDVRLRDLRKRIGIVSQQAMVFNESVSANISYGAPAATQEQIEEAARQAYADGFIINKLAHGYDTVIGPGGNRLSGGQRQRITLARAILRDPEILILDEATSQIDVESERLIHQVLEKFTRTRTTFLITHRPSTLTLADRVVVMDRGVIDDIGTPDELLARNELFRSFCHISYRESA</sequence>
<comment type="subcellular location">
    <subcellularLocation>
        <location evidence="1">Cell membrane</location>
        <topology evidence="1">Multi-pass membrane protein</topology>
    </subcellularLocation>
</comment>
<dbReference type="Gene3D" id="1.20.1560.10">
    <property type="entry name" value="ABC transporter type 1, transmembrane domain"/>
    <property type="match status" value="1"/>
</dbReference>
<keyword evidence="12" id="KW-0378">Hydrolase</keyword>
<evidence type="ECO:0000256" key="2">
    <source>
        <dbReference type="ARBA" id="ARBA00022448"/>
    </source>
</evidence>
<evidence type="ECO:0000256" key="3">
    <source>
        <dbReference type="ARBA" id="ARBA00022475"/>
    </source>
</evidence>
<dbReference type="PROSITE" id="PS50929">
    <property type="entry name" value="ABC_TM1F"/>
    <property type="match status" value="1"/>
</dbReference>
<feature type="transmembrane region" description="Helical" evidence="9">
    <location>
        <begin position="230"/>
        <end position="252"/>
    </location>
</feature>
<feature type="domain" description="ABC transmembrane type-1" evidence="11">
    <location>
        <begin position="123"/>
        <end position="389"/>
    </location>
</feature>
<dbReference type="Pfam" id="PF00664">
    <property type="entry name" value="ABC_membrane"/>
    <property type="match status" value="1"/>
</dbReference>
<dbReference type="GO" id="GO:0005524">
    <property type="term" value="F:ATP binding"/>
    <property type="evidence" value="ECO:0007669"/>
    <property type="project" value="UniProtKB-KW"/>
</dbReference>
<dbReference type="PANTHER" id="PTHR43394:SF1">
    <property type="entry name" value="ATP-BINDING CASSETTE SUB-FAMILY B MEMBER 10, MITOCHONDRIAL"/>
    <property type="match status" value="1"/>
</dbReference>
<protein>
    <submittedName>
        <fullName evidence="12">Lipid A export ATP-binding/permease protein MsbA</fullName>
        <ecNumber evidence="12">3.6.3.-</ecNumber>
    </submittedName>
</protein>
<evidence type="ECO:0000259" key="11">
    <source>
        <dbReference type="PROSITE" id="PS50929"/>
    </source>
</evidence>
<comment type="caution">
    <text evidence="12">The sequence shown here is derived from an EMBL/GenBank/DDBJ whole genome shotgun (WGS) entry which is preliminary data.</text>
</comment>
<evidence type="ECO:0000256" key="1">
    <source>
        <dbReference type="ARBA" id="ARBA00004651"/>
    </source>
</evidence>
<organism evidence="12 13">
    <name type="scientific">Posidoniimonas polymericola</name>
    <dbReference type="NCBI Taxonomy" id="2528002"/>
    <lineage>
        <taxon>Bacteria</taxon>
        <taxon>Pseudomonadati</taxon>
        <taxon>Planctomycetota</taxon>
        <taxon>Planctomycetia</taxon>
        <taxon>Pirellulales</taxon>
        <taxon>Lacipirellulaceae</taxon>
        <taxon>Posidoniimonas</taxon>
    </lineage>
</organism>
<accession>A0A5C5YTD0</accession>